<proteinExistence type="predicted"/>
<dbReference type="EMBL" id="JAIWYP010000013">
    <property type="protein sequence ID" value="KAH3720924.1"/>
    <property type="molecule type" value="Genomic_DNA"/>
</dbReference>
<reference evidence="1" key="1">
    <citation type="journal article" date="2019" name="bioRxiv">
        <title>The Genome of the Zebra Mussel, Dreissena polymorpha: A Resource for Invasive Species Research.</title>
        <authorList>
            <person name="McCartney M.A."/>
            <person name="Auch B."/>
            <person name="Kono T."/>
            <person name="Mallez S."/>
            <person name="Zhang Y."/>
            <person name="Obille A."/>
            <person name="Becker A."/>
            <person name="Abrahante J.E."/>
            <person name="Garbe J."/>
            <person name="Badalamenti J.P."/>
            <person name="Herman A."/>
            <person name="Mangelson H."/>
            <person name="Liachko I."/>
            <person name="Sullivan S."/>
            <person name="Sone E.D."/>
            <person name="Koren S."/>
            <person name="Silverstein K.A.T."/>
            <person name="Beckman K.B."/>
            <person name="Gohl D.M."/>
        </authorList>
    </citation>
    <scope>NUCLEOTIDE SEQUENCE</scope>
    <source>
        <strain evidence="1">Duluth1</strain>
        <tissue evidence="1">Whole animal</tissue>
    </source>
</reference>
<evidence type="ECO:0000313" key="2">
    <source>
        <dbReference type="Proteomes" id="UP000828390"/>
    </source>
</evidence>
<dbReference type="Proteomes" id="UP000828390">
    <property type="component" value="Unassembled WGS sequence"/>
</dbReference>
<protein>
    <submittedName>
        <fullName evidence="1">Uncharacterized protein</fullName>
    </submittedName>
</protein>
<evidence type="ECO:0000313" key="1">
    <source>
        <dbReference type="EMBL" id="KAH3720924.1"/>
    </source>
</evidence>
<gene>
    <name evidence="1" type="ORF">DPMN_063835</name>
</gene>
<accession>A0A9D4CC56</accession>
<dbReference type="AlphaFoldDB" id="A0A9D4CC56"/>
<organism evidence="1 2">
    <name type="scientific">Dreissena polymorpha</name>
    <name type="common">Zebra mussel</name>
    <name type="synonym">Mytilus polymorpha</name>
    <dbReference type="NCBI Taxonomy" id="45954"/>
    <lineage>
        <taxon>Eukaryota</taxon>
        <taxon>Metazoa</taxon>
        <taxon>Spiralia</taxon>
        <taxon>Lophotrochozoa</taxon>
        <taxon>Mollusca</taxon>
        <taxon>Bivalvia</taxon>
        <taxon>Autobranchia</taxon>
        <taxon>Heteroconchia</taxon>
        <taxon>Euheterodonta</taxon>
        <taxon>Imparidentia</taxon>
        <taxon>Neoheterodontei</taxon>
        <taxon>Myida</taxon>
        <taxon>Dreissenoidea</taxon>
        <taxon>Dreissenidae</taxon>
        <taxon>Dreissena</taxon>
    </lineage>
</organism>
<keyword evidence="2" id="KW-1185">Reference proteome</keyword>
<sequence>MYAVNNDHDYFENTHEENFVKRTKITEITTEECSELEVLTRGQNTNDRWFEERGKRIQSSNYHIICSATEKSQFTRTDINNDLGTS</sequence>
<comment type="caution">
    <text evidence="1">The sequence shown here is derived from an EMBL/GenBank/DDBJ whole genome shotgun (WGS) entry which is preliminary data.</text>
</comment>
<reference evidence="1" key="2">
    <citation type="submission" date="2020-11" db="EMBL/GenBank/DDBJ databases">
        <authorList>
            <person name="McCartney M.A."/>
            <person name="Auch B."/>
            <person name="Kono T."/>
            <person name="Mallez S."/>
            <person name="Becker A."/>
            <person name="Gohl D.M."/>
            <person name="Silverstein K.A.T."/>
            <person name="Koren S."/>
            <person name="Bechman K.B."/>
            <person name="Herman A."/>
            <person name="Abrahante J.E."/>
            <person name="Garbe J."/>
        </authorList>
    </citation>
    <scope>NUCLEOTIDE SEQUENCE</scope>
    <source>
        <strain evidence="1">Duluth1</strain>
        <tissue evidence="1">Whole animal</tissue>
    </source>
</reference>
<name>A0A9D4CC56_DREPO</name>